<name>A0AAV4SNX0_CAEEX</name>
<dbReference type="AlphaFoldDB" id="A0AAV4SNX0"/>
<keyword evidence="2" id="KW-1185">Reference proteome</keyword>
<protein>
    <submittedName>
        <fullName evidence="1">Uncharacterized protein</fullName>
    </submittedName>
</protein>
<proteinExistence type="predicted"/>
<gene>
    <name evidence="1" type="ORF">CEXT_435161</name>
</gene>
<feature type="non-terminal residue" evidence="1">
    <location>
        <position position="1"/>
    </location>
</feature>
<evidence type="ECO:0000313" key="2">
    <source>
        <dbReference type="Proteomes" id="UP001054945"/>
    </source>
</evidence>
<evidence type="ECO:0000313" key="1">
    <source>
        <dbReference type="EMBL" id="GIY34082.1"/>
    </source>
</evidence>
<reference evidence="1 2" key="1">
    <citation type="submission" date="2021-06" db="EMBL/GenBank/DDBJ databases">
        <title>Caerostris extrusa draft genome.</title>
        <authorList>
            <person name="Kono N."/>
            <person name="Arakawa K."/>
        </authorList>
    </citation>
    <scope>NUCLEOTIDE SEQUENCE [LARGE SCALE GENOMIC DNA]</scope>
</reference>
<dbReference type="Proteomes" id="UP001054945">
    <property type="component" value="Unassembled WGS sequence"/>
</dbReference>
<organism evidence="1 2">
    <name type="scientific">Caerostris extrusa</name>
    <name type="common">Bark spider</name>
    <name type="synonym">Caerostris bankana</name>
    <dbReference type="NCBI Taxonomy" id="172846"/>
    <lineage>
        <taxon>Eukaryota</taxon>
        <taxon>Metazoa</taxon>
        <taxon>Ecdysozoa</taxon>
        <taxon>Arthropoda</taxon>
        <taxon>Chelicerata</taxon>
        <taxon>Arachnida</taxon>
        <taxon>Araneae</taxon>
        <taxon>Araneomorphae</taxon>
        <taxon>Entelegynae</taxon>
        <taxon>Araneoidea</taxon>
        <taxon>Araneidae</taxon>
        <taxon>Caerostris</taxon>
    </lineage>
</organism>
<sequence length="57" mass="6700">LTPIQRNTAFTLDMVVSSYDHFFNHSHIPDDLRLLMSFHRNNVPDLRFRSDEGLAKL</sequence>
<accession>A0AAV4SNX0</accession>
<comment type="caution">
    <text evidence="1">The sequence shown here is derived from an EMBL/GenBank/DDBJ whole genome shotgun (WGS) entry which is preliminary data.</text>
</comment>
<dbReference type="EMBL" id="BPLR01009722">
    <property type="protein sequence ID" value="GIY34082.1"/>
    <property type="molecule type" value="Genomic_DNA"/>
</dbReference>